<dbReference type="PANTHER" id="PTHR20883:SF51">
    <property type="entry name" value="PHYTANOYL-COA HYDROXYLASE"/>
    <property type="match status" value="1"/>
</dbReference>
<reference evidence="3" key="1">
    <citation type="submission" date="2025-08" db="UniProtKB">
        <authorList>
            <consortium name="RefSeq"/>
        </authorList>
    </citation>
    <scope>IDENTIFICATION</scope>
    <source>
        <tissue evidence="3">Gonads</tissue>
    </source>
</reference>
<dbReference type="GeneID" id="106160987"/>
<dbReference type="InParanoid" id="A0A1S3I7B2"/>
<dbReference type="KEGG" id="lak:106160987"/>
<name>A0A1S3I7B2_LINAN</name>
<accession>A0A1S3I7B2</accession>
<dbReference type="SUPFAM" id="SSF51197">
    <property type="entry name" value="Clavaminate synthase-like"/>
    <property type="match status" value="1"/>
</dbReference>
<comment type="cofactor">
    <cofactor evidence="1">
        <name>Fe cation</name>
        <dbReference type="ChEBI" id="CHEBI:24875"/>
    </cofactor>
</comment>
<dbReference type="Pfam" id="PF05721">
    <property type="entry name" value="PhyH"/>
    <property type="match status" value="1"/>
</dbReference>
<evidence type="ECO:0000313" key="3">
    <source>
        <dbReference type="RefSeq" id="XP_013393259.1"/>
    </source>
</evidence>
<dbReference type="InterPro" id="IPR008775">
    <property type="entry name" value="Phytyl_CoA_dOase-like"/>
</dbReference>
<organism evidence="2 3">
    <name type="scientific">Lingula anatina</name>
    <name type="common">Brachiopod</name>
    <name type="synonym">Lingula unguis</name>
    <dbReference type="NCBI Taxonomy" id="7574"/>
    <lineage>
        <taxon>Eukaryota</taxon>
        <taxon>Metazoa</taxon>
        <taxon>Spiralia</taxon>
        <taxon>Lophotrochozoa</taxon>
        <taxon>Brachiopoda</taxon>
        <taxon>Linguliformea</taxon>
        <taxon>Lingulata</taxon>
        <taxon>Lingulida</taxon>
        <taxon>Linguloidea</taxon>
        <taxon>Lingulidae</taxon>
        <taxon>Lingula</taxon>
    </lineage>
</organism>
<evidence type="ECO:0000256" key="1">
    <source>
        <dbReference type="ARBA" id="ARBA00001962"/>
    </source>
</evidence>
<dbReference type="RefSeq" id="XP_013393259.1">
    <property type="nucleotide sequence ID" value="XM_013537805.1"/>
</dbReference>
<proteinExistence type="predicted"/>
<dbReference type="Gene3D" id="2.60.120.620">
    <property type="entry name" value="q2cbj1_9rhob like domain"/>
    <property type="match status" value="1"/>
</dbReference>
<keyword evidence="2" id="KW-1185">Reference proteome</keyword>
<evidence type="ECO:0000313" key="2">
    <source>
        <dbReference type="Proteomes" id="UP000085678"/>
    </source>
</evidence>
<protein>
    <submittedName>
        <fullName evidence="3">Phytanoyl-CoA dioxygenase, peroxisomal-like</fullName>
    </submittedName>
</protein>
<sequence length="296" mass="33576">MEGEYSYDPNSFEVTEKMIEDYNRLGFIIVRGLLDAQEMALLRKTLEGSDAIMKHAYQIPDGLGKSVGMCIWSHPGNDITGIISRSEKLVRTSEKLIGHGEIYHYHTKLPIKEPNTGGSFRWHQDYGYWYQNGNLFPDHLNTVYIAYDKNDRENGCMQVLVGSHKAGRQTHHRVGGQNGIDEERIEHLAKVCPLKYVELEPGDALIFNANLIHKSDANNSNKRRWSFLVSYNTKENNPVYVHHHAQYTPLDVVPNSAIKACANFTDMTGKEFLDPSIDKTVIADKSNPVKIPKTSE</sequence>
<dbReference type="Proteomes" id="UP000085678">
    <property type="component" value="Unplaced"/>
</dbReference>
<dbReference type="PANTHER" id="PTHR20883">
    <property type="entry name" value="PHYTANOYL-COA DIOXYGENASE DOMAIN CONTAINING 1"/>
    <property type="match status" value="1"/>
</dbReference>
<gene>
    <name evidence="3" type="primary">LOC106160987</name>
</gene>
<dbReference type="AlphaFoldDB" id="A0A1S3I7B2"/>
<dbReference type="OrthoDB" id="445007at2759"/>